<feature type="transmembrane region" description="Helical" evidence="1">
    <location>
        <begin position="7"/>
        <end position="26"/>
    </location>
</feature>
<dbReference type="RefSeq" id="WP_262399388.1">
    <property type="nucleotide sequence ID" value="NZ_JACRTB010000007.1"/>
</dbReference>
<keyword evidence="1" id="KW-1133">Transmembrane helix</keyword>
<protein>
    <submittedName>
        <fullName evidence="2">Uncharacterized protein</fullName>
    </submittedName>
</protein>
<dbReference type="Proteomes" id="UP000658131">
    <property type="component" value="Unassembled WGS sequence"/>
</dbReference>
<keyword evidence="1" id="KW-0472">Membrane</keyword>
<evidence type="ECO:0000313" key="3">
    <source>
        <dbReference type="Proteomes" id="UP000658131"/>
    </source>
</evidence>
<keyword evidence="3" id="KW-1185">Reference proteome</keyword>
<name>A0ABR7NJK7_9FIRM</name>
<keyword evidence="1" id="KW-0812">Transmembrane</keyword>
<dbReference type="EMBL" id="JACRTB010000007">
    <property type="protein sequence ID" value="MBC8575818.1"/>
    <property type="molecule type" value="Genomic_DNA"/>
</dbReference>
<evidence type="ECO:0000313" key="2">
    <source>
        <dbReference type="EMBL" id="MBC8575818.1"/>
    </source>
</evidence>
<gene>
    <name evidence="2" type="ORF">H8717_05250</name>
</gene>
<proteinExistence type="predicted"/>
<comment type="caution">
    <text evidence="2">The sequence shown here is derived from an EMBL/GenBank/DDBJ whole genome shotgun (WGS) entry which is preliminary data.</text>
</comment>
<reference evidence="2 3" key="1">
    <citation type="submission" date="2020-08" db="EMBL/GenBank/DDBJ databases">
        <title>Genome public.</title>
        <authorList>
            <person name="Liu C."/>
            <person name="Sun Q."/>
        </authorList>
    </citation>
    <scope>NUCLEOTIDE SEQUENCE [LARGE SCALE GENOMIC DNA]</scope>
    <source>
        <strain evidence="2 3">BX1</strain>
    </source>
</reference>
<accession>A0ABR7NJK7</accession>
<feature type="transmembrane region" description="Helical" evidence="1">
    <location>
        <begin position="38"/>
        <end position="56"/>
    </location>
</feature>
<organism evidence="2 3">
    <name type="scientific">Yanshouia hominis</name>
    <dbReference type="NCBI Taxonomy" id="2763673"/>
    <lineage>
        <taxon>Bacteria</taxon>
        <taxon>Bacillati</taxon>
        <taxon>Bacillota</taxon>
        <taxon>Clostridia</taxon>
        <taxon>Eubacteriales</taxon>
        <taxon>Oscillospiraceae</taxon>
        <taxon>Yanshouia</taxon>
    </lineage>
</organism>
<evidence type="ECO:0000256" key="1">
    <source>
        <dbReference type="SAM" id="Phobius"/>
    </source>
</evidence>
<sequence length="104" mass="11669">MNEARRAFIGLLFSTLGLIPMLYATIHAEEMDLKTQWIWIGCGAGLTLFCLFLAYFEKNTCDLQPHLCGAFLYPEGGAPAGKNVGAYFNRNHEETKDSFKNCIE</sequence>